<keyword evidence="1" id="KW-0812">Transmembrane</keyword>
<dbReference type="CDD" id="cd01949">
    <property type="entry name" value="GGDEF"/>
    <property type="match status" value="1"/>
</dbReference>
<organism evidence="5 6">
    <name type="scientific">Planktothrix serta PCC 8927</name>
    <dbReference type="NCBI Taxonomy" id="671068"/>
    <lineage>
        <taxon>Bacteria</taxon>
        <taxon>Bacillati</taxon>
        <taxon>Cyanobacteriota</taxon>
        <taxon>Cyanophyceae</taxon>
        <taxon>Oscillatoriophycideae</taxon>
        <taxon>Oscillatoriales</taxon>
        <taxon>Microcoleaceae</taxon>
        <taxon>Planktothrix</taxon>
    </lineage>
</organism>
<proteinExistence type="predicted"/>
<dbReference type="NCBIfam" id="TIGR00229">
    <property type="entry name" value="sensory_box"/>
    <property type="match status" value="1"/>
</dbReference>
<feature type="domain" description="GGDEF" evidence="4">
    <location>
        <begin position="232"/>
        <end position="365"/>
    </location>
</feature>
<keyword evidence="6" id="KW-1185">Reference proteome</keyword>
<dbReference type="InterPro" id="IPR029787">
    <property type="entry name" value="Nucleotide_cyclase"/>
</dbReference>
<name>A0A7Z9E1P1_9CYAN</name>
<dbReference type="Proteomes" id="UP000184550">
    <property type="component" value="Unassembled WGS sequence"/>
</dbReference>
<dbReference type="InterPro" id="IPR035965">
    <property type="entry name" value="PAS-like_dom_sf"/>
</dbReference>
<feature type="transmembrane region" description="Helical" evidence="1">
    <location>
        <begin position="49"/>
        <end position="67"/>
    </location>
</feature>
<dbReference type="RefSeq" id="WP_083625340.1">
    <property type="nucleotide sequence ID" value="NZ_LR734878.1"/>
</dbReference>
<evidence type="ECO:0000313" key="6">
    <source>
        <dbReference type="Proteomes" id="UP000184550"/>
    </source>
</evidence>
<reference evidence="5" key="1">
    <citation type="submission" date="2019-10" db="EMBL/GenBank/DDBJ databases">
        <authorList>
            <consortium name="Genoscope - CEA"/>
            <person name="William W."/>
        </authorList>
    </citation>
    <scope>NUCLEOTIDE SEQUENCE [LARGE SCALE GENOMIC DNA]</scope>
    <source>
        <strain evidence="5">BBR_PRJEB10992</strain>
    </source>
</reference>
<feature type="domain" description="EAL" evidence="3">
    <location>
        <begin position="374"/>
        <end position="627"/>
    </location>
</feature>
<feature type="domain" description="PAS" evidence="2">
    <location>
        <begin position="77"/>
        <end position="148"/>
    </location>
</feature>
<keyword evidence="1" id="KW-1133">Transmembrane helix</keyword>
<dbReference type="SMART" id="SM00091">
    <property type="entry name" value="PAS"/>
    <property type="match status" value="1"/>
</dbReference>
<accession>A0A7Z9E1P1</accession>
<dbReference type="Pfam" id="PF00990">
    <property type="entry name" value="GGDEF"/>
    <property type="match status" value="1"/>
</dbReference>
<dbReference type="InterPro" id="IPR000160">
    <property type="entry name" value="GGDEF_dom"/>
</dbReference>
<sequence length="641" mass="72599">MTRDRFLSKNLAIQVASLYAFLSSIWVFSSDQLLAFLAPNSQSLTLIQSIKGGVFVLITSVLLYFFVRLGTRRLENSEQRYRTLFFAHPQPMWVYDLQNLKFLAVNQAAIQHYGYSEAEFLLMKITEIRPSEDIPRLLDSLSQIQMGYNRIGLWRHQKKDGTLIAVEVTGHTLEWKGQFSEVVLAQDVTERLQTKAQLERHAFNDLLTGLANRSLLLERLQFAIQHPQKKIKNFAVLSLDIDRFKPLKYGFGHLLAEQLLIAVAQRLQTCVSSKDLVARVGTDEFAILFTDIADSNVLSDKIERIHAALDFPFRLDTVTISSATSIGVVLDQFQSQRPEDYLQAADTAMYYAKQKGRGATVFYEPSMATVVAEHLQLEADLQRAIERHQLSLNYQPIVSLKTQQIVGFEALVRWSHPQRGFVSPIQLIKLAEKAGLIVSMGQLVLSQACQHLLQWKPQFPNLYVSVNLSEIQLRHPNLIAEVEQVLKSLQLPPFSLKLEITESNLMENINHATELLEQLKALKIRLLIDDFGTGYSSLSYLQQLPVDTLKIDRSFVQNIQVGNKDFEIAKTIINLAHSLGLEVVAEGIETGHQVEILAQLGCEFGQGYLFSPPLVDTEVMNFLNQYSVREQGTENREQGIA</sequence>
<dbReference type="InterPro" id="IPR043128">
    <property type="entry name" value="Rev_trsase/Diguanyl_cyclase"/>
</dbReference>
<dbReference type="Gene3D" id="3.30.450.20">
    <property type="entry name" value="PAS domain"/>
    <property type="match status" value="1"/>
</dbReference>
<dbReference type="PANTHER" id="PTHR44757:SF2">
    <property type="entry name" value="BIOFILM ARCHITECTURE MAINTENANCE PROTEIN MBAA"/>
    <property type="match status" value="1"/>
</dbReference>
<dbReference type="FunFam" id="3.20.20.450:FF:000001">
    <property type="entry name" value="Cyclic di-GMP phosphodiesterase yahA"/>
    <property type="match status" value="1"/>
</dbReference>
<dbReference type="PROSITE" id="PS50883">
    <property type="entry name" value="EAL"/>
    <property type="match status" value="1"/>
</dbReference>
<evidence type="ECO:0000259" key="3">
    <source>
        <dbReference type="PROSITE" id="PS50883"/>
    </source>
</evidence>
<dbReference type="CDD" id="cd00130">
    <property type="entry name" value="PAS"/>
    <property type="match status" value="1"/>
</dbReference>
<dbReference type="AlphaFoldDB" id="A0A7Z9E1P1"/>
<dbReference type="PROSITE" id="PS50887">
    <property type="entry name" value="GGDEF"/>
    <property type="match status" value="1"/>
</dbReference>
<dbReference type="SUPFAM" id="SSF141868">
    <property type="entry name" value="EAL domain-like"/>
    <property type="match status" value="1"/>
</dbReference>
<dbReference type="SUPFAM" id="SSF55073">
    <property type="entry name" value="Nucleotide cyclase"/>
    <property type="match status" value="1"/>
</dbReference>
<dbReference type="NCBIfam" id="TIGR00254">
    <property type="entry name" value="GGDEF"/>
    <property type="match status" value="1"/>
</dbReference>
<dbReference type="Pfam" id="PF00563">
    <property type="entry name" value="EAL"/>
    <property type="match status" value="1"/>
</dbReference>
<gene>
    <name evidence="5" type="ORF">PL8927_760247</name>
</gene>
<dbReference type="Gene3D" id="3.20.20.450">
    <property type="entry name" value="EAL domain"/>
    <property type="match status" value="1"/>
</dbReference>
<dbReference type="Pfam" id="PF13188">
    <property type="entry name" value="PAS_8"/>
    <property type="match status" value="1"/>
</dbReference>
<keyword evidence="1" id="KW-0472">Membrane</keyword>
<dbReference type="SUPFAM" id="SSF55785">
    <property type="entry name" value="PYP-like sensor domain (PAS domain)"/>
    <property type="match status" value="1"/>
</dbReference>
<dbReference type="CDD" id="cd01948">
    <property type="entry name" value="EAL"/>
    <property type="match status" value="1"/>
</dbReference>
<dbReference type="InterPro" id="IPR000014">
    <property type="entry name" value="PAS"/>
</dbReference>
<dbReference type="InterPro" id="IPR052155">
    <property type="entry name" value="Biofilm_reg_signaling"/>
</dbReference>
<dbReference type="SMART" id="SM00267">
    <property type="entry name" value="GGDEF"/>
    <property type="match status" value="1"/>
</dbReference>
<dbReference type="Gene3D" id="3.30.70.270">
    <property type="match status" value="1"/>
</dbReference>
<feature type="transmembrane region" description="Helical" evidence="1">
    <location>
        <begin position="12"/>
        <end position="29"/>
    </location>
</feature>
<dbReference type="InterPro" id="IPR035919">
    <property type="entry name" value="EAL_sf"/>
</dbReference>
<dbReference type="OrthoDB" id="442691at2"/>
<protein>
    <submittedName>
        <fullName evidence="5">Response regulator receiver modulated diguanylate cyclase/phosphodiesterase (Modular protein)</fullName>
    </submittedName>
</protein>
<evidence type="ECO:0000259" key="4">
    <source>
        <dbReference type="PROSITE" id="PS50887"/>
    </source>
</evidence>
<evidence type="ECO:0000313" key="5">
    <source>
        <dbReference type="EMBL" id="VXD23039.1"/>
    </source>
</evidence>
<dbReference type="SMART" id="SM00052">
    <property type="entry name" value="EAL"/>
    <property type="match status" value="1"/>
</dbReference>
<dbReference type="PANTHER" id="PTHR44757">
    <property type="entry name" value="DIGUANYLATE CYCLASE DGCP"/>
    <property type="match status" value="1"/>
</dbReference>
<dbReference type="PROSITE" id="PS50112">
    <property type="entry name" value="PAS"/>
    <property type="match status" value="1"/>
</dbReference>
<dbReference type="InterPro" id="IPR001633">
    <property type="entry name" value="EAL_dom"/>
</dbReference>
<dbReference type="EMBL" id="CZCU02000153">
    <property type="protein sequence ID" value="VXD23039.1"/>
    <property type="molecule type" value="Genomic_DNA"/>
</dbReference>
<comment type="caution">
    <text evidence="5">The sequence shown here is derived from an EMBL/GenBank/DDBJ whole genome shotgun (WGS) entry which is preliminary data.</text>
</comment>
<evidence type="ECO:0000256" key="1">
    <source>
        <dbReference type="SAM" id="Phobius"/>
    </source>
</evidence>
<evidence type="ECO:0000259" key="2">
    <source>
        <dbReference type="PROSITE" id="PS50112"/>
    </source>
</evidence>